<keyword evidence="2" id="KW-0964">Secreted</keyword>
<evidence type="ECO:0000256" key="2">
    <source>
        <dbReference type="ARBA" id="ARBA00022525"/>
    </source>
</evidence>
<dbReference type="InterPro" id="IPR036857">
    <property type="entry name" value="Thyroglobulin_1_sf"/>
</dbReference>
<dbReference type="PANTHER" id="PTHR12352:SF3">
    <property type="entry name" value="NIDOGEN-2"/>
    <property type="match status" value="1"/>
</dbReference>
<feature type="disulfide bond" evidence="6">
    <location>
        <begin position="51"/>
        <end position="58"/>
    </location>
</feature>
<organism evidence="8 9">
    <name type="scientific">Oreochromis aureus</name>
    <name type="common">Israeli tilapia</name>
    <name type="synonym">Chromis aureus</name>
    <dbReference type="NCBI Taxonomy" id="47969"/>
    <lineage>
        <taxon>Eukaryota</taxon>
        <taxon>Metazoa</taxon>
        <taxon>Chordata</taxon>
        <taxon>Craniata</taxon>
        <taxon>Vertebrata</taxon>
        <taxon>Euteleostomi</taxon>
        <taxon>Actinopterygii</taxon>
        <taxon>Neopterygii</taxon>
        <taxon>Teleostei</taxon>
        <taxon>Neoteleostei</taxon>
        <taxon>Acanthomorphata</taxon>
        <taxon>Ovalentaria</taxon>
        <taxon>Cichlomorphae</taxon>
        <taxon>Cichliformes</taxon>
        <taxon>Cichlidae</taxon>
        <taxon>African cichlids</taxon>
        <taxon>Pseudocrenilabrinae</taxon>
        <taxon>Oreochromini</taxon>
        <taxon>Oreochromis</taxon>
    </lineage>
</organism>
<evidence type="ECO:0000259" key="7">
    <source>
        <dbReference type="PROSITE" id="PS51162"/>
    </source>
</evidence>
<evidence type="ECO:0000313" key="8">
    <source>
        <dbReference type="Ensembl" id="ENSOABP00000065513.1"/>
    </source>
</evidence>
<dbReference type="SUPFAM" id="SSF57610">
    <property type="entry name" value="Thyroglobulin type-1 domain"/>
    <property type="match status" value="2"/>
</dbReference>
<dbReference type="InterPro" id="IPR051950">
    <property type="entry name" value="Dev_reg/Prot_inhib"/>
</dbReference>
<protein>
    <recommendedName>
        <fullName evidence="7">Thyroglobulin type-1 domain-containing protein</fullName>
    </recommendedName>
</protein>
<keyword evidence="4 6" id="KW-1015">Disulfide bond</keyword>
<dbReference type="Pfam" id="PF00086">
    <property type="entry name" value="Thyroglobulin_1"/>
    <property type="match status" value="2"/>
</dbReference>
<reference evidence="8" key="3">
    <citation type="submission" date="2025-09" db="UniProtKB">
        <authorList>
            <consortium name="Ensembl"/>
        </authorList>
    </citation>
    <scope>IDENTIFICATION</scope>
</reference>
<dbReference type="SMART" id="SM00211">
    <property type="entry name" value="TY"/>
    <property type="match status" value="2"/>
</dbReference>
<feature type="domain" description="Thyroglobulin type-1" evidence="7">
    <location>
        <begin position="1"/>
        <end position="82"/>
    </location>
</feature>
<dbReference type="CDD" id="cd00191">
    <property type="entry name" value="TY"/>
    <property type="match status" value="2"/>
</dbReference>
<dbReference type="AlphaFoldDB" id="A0AAZ1XCX3"/>
<proteinExistence type="predicted"/>
<dbReference type="FunFam" id="4.10.800.10:FF:000001">
    <property type="entry name" value="Testican-3 isoform 2"/>
    <property type="match status" value="2"/>
</dbReference>
<evidence type="ECO:0000256" key="6">
    <source>
        <dbReference type="PROSITE-ProRule" id="PRU00500"/>
    </source>
</evidence>
<evidence type="ECO:0000256" key="1">
    <source>
        <dbReference type="ARBA" id="ARBA00004613"/>
    </source>
</evidence>
<sequence>MQEKTSILTATSAQVEFIINKEKTKILRINSNIGVYKPQCDAEGQYLPQQCHGSTGYCWCVDSRGEERAGTRTPPGAPPVDCDRPVQPERAKTHCEHHRDSVKTTSADGYPITGVYKPQCDAEGQYLPQQCHGSTGYCWCVDSRGEERAGTRTPPGAPPVDCDRPGETVSLQREDVCNQFHLFGCLSVC</sequence>
<reference evidence="9" key="1">
    <citation type="submission" date="2020-03" db="EMBL/GenBank/DDBJ databases">
        <title>Evolution of repeat sequences and sex chromosomes of tilapia species revealed by chromosome-level genomes.</title>
        <authorList>
            <person name="Xu L."/>
            <person name="Tao W."/>
            <person name="Wang D."/>
            <person name="Zhou Q."/>
        </authorList>
    </citation>
    <scope>NUCLEOTIDE SEQUENCE [LARGE SCALE GENOMIC DNA]</scope>
    <source>
        <strain evidence="9">Israel</strain>
    </source>
</reference>
<comment type="caution">
    <text evidence="6">Lacks conserved residue(s) required for the propagation of feature annotation.</text>
</comment>
<evidence type="ECO:0000313" key="9">
    <source>
        <dbReference type="Proteomes" id="UP000472276"/>
    </source>
</evidence>
<dbReference type="Ensembl" id="ENSOABT00000068071.1">
    <property type="protein sequence ID" value="ENSOABP00000065513.1"/>
    <property type="gene ID" value="ENSOABG00000034857.1"/>
</dbReference>
<feature type="domain" description="Thyroglobulin type-1" evidence="7">
    <location>
        <begin position="92"/>
        <end position="162"/>
    </location>
</feature>
<dbReference type="PROSITE" id="PS00484">
    <property type="entry name" value="THYROGLOBULIN_1_1"/>
    <property type="match status" value="2"/>
</dbReference>
<comment type="subcellular location">
    <subcellularLocation>
        <location evidence="1">Secreted</location>
    </subcellularLocation>
</comment>
<keyword evidence="5" id="KW-0325">Glycoprotein</keyword>
<dbReference type="Proteomes" id="UP000472276">
    <property type="component" value="Unassembled WGS sequence"/>
</dbReference>
<evidence type="ECO:0000256" key="4">
    <source>
        <dbReference type="ARBA" id="ARBA00023157"/>
    </source>
</evidence>
<keyword evidence="9" id="KW-1185">Reference proteome</keyword>
<accession>A0AAZ1XCX3</accession>
<dbReference type="Gene3D" id="4.10.800.10">
    <property type="entry name" value="Thyroglobulin type-1"/>
    <property type="match status" value="2"/>
</dbReference>
<dbReference type="GO" id="GO:0005615">
    <property type="term" value="C:extracellular space"/>
    <property type="evidence" value="ECO:0007669"/>
    <property type="project" value="TreeGrafter"/>
</dbReference>
<dbReference type="InterPro" id="IPR000716">
    <property type="entry name" value="Thyroglobulin_1"/>
</dbReference>
<dbReference type="PANTHER" id="PTHR12352">
    <property type="entry name" value="SECRETED MODULAR CALCIUM-BINDING PROTEIN"/>
    <property type="match status" value="1"/>
</dbReference>
<evidence type="ECO:0000256" key="5">
    <source>
        <dbReference type="ARBA" id="ARBA00023180"/>
    </source>
</evidence>
<feature type="disulfide bond" evidence="6">
    <location>
        <begin position="131"/>
        <end position="138"/>
    </location>
</feature>
<evidence type="ECO:0000256" key="3">
    <source>
        <dbReference type="ARBA" id="ARBA00022737"/>
    </source>
</evidence>
<dbReference type="PROSITE" id="PS51162">
    <property type="entry name" value="THYROGLOBULIN_1_2"/>
    <property type="match status" value="2"/>
</dbReference>
<keyword evidence="3" id="KW-0677">Repeat</keyword>
<reference evidence="8" key="2">
    <citation type="submission" date="2025-08" db="UniProtKB">
        <authorList>
            <consortium name="Ensembl"/>
        </authorList>
    </citation>
    <scope>IDENTIFICATION</scope>
</reference>
<name>A0AAZ1XCX3_OREAU</name>